<dbReference type="OMA" id="FDMCNVG"/>
<dbReference type="EMBL" id="CCKQ01006245">
    <property type="protein sequence ID" value="CDW77539.1"/>
    <property type="molecule type" value="Genomic_DNA"/>
</dbReference>
<reference evidence="2 3" key="1">
    <citation type="submission" date="2014-06" db="EMBL/GenBank/DDBJ databases">
        <authorList>
            <person name="Swart Estienne"/>
        </authorList>
    </citation>
    <scope>NUCLEOTIDE SEQUENCE [LARGE SCALE GENOMIC DNA]</scope>
    <source>
        <strain evidence="2 3">130c</strain>
    </source>
</reference>
<feature type="transmembrane region" description="Helical" evidence="1">
    <location>
        <begin position="100"/>
        <end position="117"/>
    </location>
</feature>
<organism evidence="2 3">
    <name type="scientific">Stylonychia lemnae</name>
    <name type="common">Ciliate</name>
    <dbReference type="NCBI Taxonomy" id="5949"/>
    <lineage>
        <taxon>Eukaryota</taxon>
        <taxon>Sar</taxon>
        <taxon>Alveolata</taxon>
        <taxon>Ciliophora</taxon>
        <taxon>Intramacronucleata</taxon>
        <taxon>Spirotrichea</taxon>
        <taxon>Stichotrichia</taxon>
        <taxon>Sporadotrichida</taxon>
        <taxon>Oxytrichidae</taxon>
        <taxon>Stylonychinae</taxon>
        <taxon>Stylonychia</taxon>
    </lineage>
</organism>
<accession>A0A078A5S4</accession>
<proteinExistence type="predicted"/>
<sequence length="160" mass="19213">MSILLRSRLDATSEDYFNELYRQYGCIPDHHQQAILLRNAYFTRYILEKNPGDFKTAIEKDWSYVARREYRYDVNVRAAVDAFAVADCACIVRMFMVKKFIIWPFVPVFAFTYLYRARSLFIFHNKKFFDMCNVGEQYELGYARNVVLRKCNELLDREDF</sequence>
<dbReference type="InParanoid" id="A0A078A5S4"/>
<evidence type="ECO:0000313" key="3">
    <source>
        <dbReference type="Proteomes" id="UP000039865"/>
    </source>
</evidence>
<keyword evidence="1" id="KW-0472">Membrane</keyword>
<protein>
    <submittedName>
        <fullName evidence="2">Uncharacterized protein</fullName>
    </submittedName>
</protein>
<dbReference type="AlphaFoldDB" id="A0A078A5S4"/>
<dbReference type="OrthoDB" id="309202at2759"/>
<name>A0A078A5S4_STYLE</name>
<evidence type="ECO:0000256" key="1">
    <source>
        <dbReference type="SAM" id="Phobius"/>
    </source>
</evidence>
<dbReference type="Proteomes" id="UP000039865">
    <property type="component" value="Unassembled WGS sequence"/>
</dbReference>
<gene>
    <name evidence="2" type="primary">Contig10456.g11165</name>
    <name evidence="2" type="ORF">STYLEM_6502</name>
</gene>
<evidence type="ECO:0000313" key="2">
    <source>
        <dbReference type="EMBL" id="CDW77539.1"/>
    </source>
</evidence>
<keyword evidence="1" id="KW-0812">Transmembrane</keyword>
<keyword evidence="3" id="KW-1185">Reference proteome</keyword>
<keyword evidence="1" id="KW-1133">Transmembrane helix</keyword>